<reference evidence="2" key="5">
    <citation type="submission" date="2015-06" db="UniProtKB">
        <authorList>
            <consortium name="EnsemblFungi"/>
        </authorList>
    </citation>
    <scope>IDENTIFICATION</scope>
    <source>
        <strain evidence="2">ATCC 64411</strain>
    </source>
</reference>
<evidence type="ECO:0000313" key="2">
    <source>
        <dbReference type="EnsemblFungi" id="MAPG_00404T0"/>
    </source>
</evidence>
<evidence type="ECO:0000313" key="3">
    <source>
        <dbReference type="Proteomes" id="UP000011715"/>
    </source>
</evidence>
<dbReference type="EMBL" id="GL876966">
    <property type="protein sequence ID" value="KLU81313.1"/>
    <property type="molecule type" value="Genomic_DNA"/>
</dbReference>
<reference evidence="3" key="1">
    <citation type="submission" date="2010-05" db="EMBL/GenBank/DDBJ databases">
        <title>The genome sequence of Magnaporthe poae strain ATCC 64411.</title>
        <authorList>
            <person name="Ma L.-J."/>
            <person name="Dead R."/>
            <person name="Young S."/>
            <person name="Zeng Q."/>
            <person name="Koehrsen M."/>
            <person name="Alvarado L."/>
            <person name="Berlin A."/>
            <person name="Chapman S.B."/>
            <person name="Chen Z."/>
            <person name="Freedman E."/>
            <person name="Gellesch M."/>
            <person name="Goldberg J."/>
            <person name="Griggs A."/>
            <person name="Gujja S."/>
            <person name="Heilman E.R."/>
            <person name="Heiman D."/>
            <person name="Hepburn T."/>
            <person name="Howarth C."/>
            <person name="Jen D."/>
            <person name="Larson L."/>
            <person name="Mehta T."/>
            <person name="Neiman D."/>
            <person name="Pearson M."/>
            <person name="Roberts A."/>
            <person name="Saif S."/>
            <person name="Shea T."/>
            <person name="Shenoy N."/>
            <person name="Sisk P."/>
            <person name="Stolte C."/>
            <person name="Sykes S."/>
            <person name="Walk T."/>
            <person name="White J."/>
            <person name="Yandava C."/>
            <person name="Haas B."/>
            <person name="Nusbaum C."/>
            <person name="Birren B."/>
        </authorList>
    </citation>
    <scope>NUCLEOTIDE SEQUENCE [LARGE SCALE GENOMIC DNA]</scope>
    <source>
        <strain evidence="3">ATCC 64411 / 73-15</strain>
    </source>
</reference>
<reference evidence="2" key="4">
    <citation type="journal article" date="2015" name="G3 (Bethesda)">
        <title>Genome sequences of three phytopathogenic species of the Magnaporthaceae family of fungi.</title>
        <authorList>
            <person name="Okagaki L.H."/>
            <person name="Nunes C.C."/>
            <person name="Sailsbery J."/>
            <person name="Clay B."/>
            <person name="Brown D."/>
            <person name="John T."/>
            <person name="Oh Y."/>
            <person name="Young N."/>
            <person name="Fitzgerald M."/>
            <person name="Haas B.J."/>
            <person name="Zeng Q."/>
            <person name="Young S."/>
            <person name="Adiconis X."/>
            <person name="Fan L."/>
            <person name="Levin J.Z."/>
            <person name="Mitchell T.K."/>
            <person name="Okubara P.A."/>
            <person name="Farman M.L."/>
            <person name="Kohn L.M."/>
            <person name="Birren B."/>
            <person name="Ma L.-J."/>
            <person name="Dean R.A."/>
        </authorList>
    </citation>
    <scope>NUCLEOTIDE SEQUENCE</scope>
    <source>
        <strain evidence="2">ATCC 64411 / 73-15</strain>
    </source>
</reference>
<protein>
    <submittedName>
        <fullName evidence="1 2">Uncharacterized protein</fullName>
    </submittedName>
</protein>
<dbReference type="AlphaFoldDB" id="A0A0C4DKX2"/>
<proteinExistence type="predicted"/>
<accession>A0A0C4DKX2</accession>
<sequence length="161" mass="18356">MSIVRVDFCQSLDDRAGLDATLLSRIVTWTSAEGRFRSAWREGSARRAQHPGGARQRRTAEEELWKDSYQSRSLLIFGWHDGVKPWPQPPLAVSNPHRDFWGAQHRLGESILRAPPLPLSCKHPRTRPEQGQGPICSLVWGWGSHAREMRLRQDGKSQRVS</sequence>
<gene>
    <name evidence="1" type="ORF">MAPG_00404</name>
</gene>
<keyword evidence="3" id="KW-1185">Reference proteome</keyword>
<reference evidence="1" key="2">
    <citation type="submission" date="2010-05" db="EMBL/GenBank/DDBJ databases">
        <title>The Genome Sequence of Magnaporthe poae strain ATCC 64411.</title>
        <authorList>
            <consortium name="The Broad Institute Genome Sequencing Platform"/>
            <consortium name="Broad Institute Genome Sequencing Center for Infectious Disease"/>
            <person name="Ma L.-J."/>
            <person name="Dead R."/>
            <person name="Young S."/>
            <person name="Zeng Q."/>
            <person name="Koehrsen M."/>
            <person name="Alvarado L."/>
            <person name="Berlin A."/>
            <person name="Chapman S.B."/>
            <person name="Chen Z."/>
            <person name="Freedman E."/>
            <person name="Gellesch M."/>
            <person name="Goldberg J."/>
            <person name="Griggs A."/>
            <person name="Gujja S."/>
            <person name="Heilman E.R."/>
            <person name="Heiman D."/>
            <person name="Hepburn T."/>
            <person name="Howarth C."/>
            <person name="Jen D."/>
            <person name="Larson L."/>
            <person name="Mehta T."/>
            <person name="Neiman D."/>
            <person name="Pearson M."/>
            <person name="Roberts A."/>
            <person name="Saif S."/>
            <person name="Shea T."/>
            <person name="Shenoy N."/>
            <person name="Sisk P."/>
            <person name="Stolte C."/>
            <person name="Sykes S."/>
            <person name="Walk T."/>
            <person name="White J."/>
            <person name="Yandava C."/>
            <person name="Haas B."/>
            <person name="Nusbaum C."/>
            <person name="Birren B."/>
        </authorList>
    </citation>
    <scope>NUCLEOTIDE SEQUENCE</scope>
    <source>
        <strain evidence="1">ATCC 64411</strain>
    </source>
</reference>
<dbReference type="VEuPathDB" id="FungiDB:MAPG_00404"/>
<dbReference type="EnsemblFungi" id="MAPG_00404T0">
    <property type="protein sequence ID" value="MAPG_00404T0"/>
    <property type="gene ID" value="MAPG_00404"/>
</dbReference>
<reference evidence="1" key="3">
    <citation type="submission" date="2011-03" db="EMBL/GenBank/DDBJ databases">
        <title>Annotation of Magnaporthe poae ATCC 64411.</title>
        <authorList>
            <person name="Ma L.-J."/>
            <person name="Dead R."/>
            <person name="Young S.K."/>
            <person name="Zeng Q."/>
            <person name="Gargeya S."/>
            <person name="Fitzgerald M."/>
            <person name="Haas B."/>
            <person name="Abouelleil A."/>
            <person name="Alvarado L."/>
            <person name="Arachchi H.M."/>
            <person name="Berlin A."/>
            <person name="Brown A."/>
            <person name="Chapman S.B."/>
            <person name="Chen Z."/>
            <person name="Dunbar C."/>
            <person name="Freedman E."/>
            <person name="Gearin G."/>
            <person name="Gellesch M."/>
            <person name="Goldberg J."/>
            <person name="Griggs A."/>
            <person name="Gujja S."/>
            <person name="Heiman D."/>
            <person name="Howarth C."/>
            <person name="Larson L."/>
            <person name="Lui A."/>
            <person name="MacDonald P.J.P."/>
            <person name="Mehta T."/>
            <person name="Montmayeur A."/>
            <person name="Murphy C."/>
            <person name="Neiman D."/>
            <person name="Pearson M."/>
            <person name="Priest M."/>
            <person name="Roberts A."/>
            <person name="Saif S."/>
            <person name="Shea T."/>
            <person name="Shenoy N."/>
            <person name="Sisk P."/>
            <person name="Stolte C."/>
            <person name="Sykes S."/>
            <person name="Yandava C."/>
            <person name="Wortman J."/>
            <person name="Nusbaum C."/>
            <person name="Birren B."/>
        </authorList>
    </citation>
    <scope>NUCLEOTIDE SEQUENCE</scope>
    <source>
        <strain evidence="1">ATCC 64411</strain>
    </source>
</reference>
<organism evidence="2 3">
    <name type="scientific">Magnaporthiopsis poae (strain ATCC 64411 / 73-15)</name>
    <name type="common">Kentucky bluegrass fungus</name>
    <name type="synonym">Magnaporthe poae</name>
    <dbReference type="NCBI Taxonomy" id="644358"/>
    <lineage>
        <taxon>Eukaryota</taxon>
        <taxon>Fungi</taxon>
        <taxon>Dikarya</taxon>
        <taxon>Ascomycota</taxon>
        <taxon>Pezizomycotina</taxon>
        <taxon>Sordariomycetes</taxon>
        <taxon>Sordariomycetidae</taxon>
        <taxon>Magnaporthales</taxon>
        <taxon>Magnaporthaceae</taxon>
        <taxon>Magnaporthiopsis</taxon>
    </lineage>
</organism>
<dbReference type="Proteomes" id="UP000011715">
    <property type="component" value="Unassembled WGS sequence"/>
</dbReference>
<dbReference type="EMBL" id="ADBL01000094">
    <property type="status" value="NOT_ANNOTATED_CDS"/>
    <property type="molecule type" value="Genomic_DNA"/>
</dbReference>
<name>A0A0C4DKX2_MAGP6</name>
<evidence type="ECO:0000313" key="1">
    <source>
        <dbReference type="EMBL" id="KLU81313.1"/>
    </source>
</evidence>